<evidence type="ECO:0000313" key="2">
    <source>
        <dbReference type="EMBL" id="EJK56585.1"/>
    </source>
</evidence>
<dbReference type="SUPFAM" id="SSF82171">
    <property type="entry name" value="DPP6 N-terminal domain-like"/>
    <property type="match status" value="1"/>
</dbReference>
<reference evidence="2 3" key="1">
    <citation type="journal article" date="2012" name="Genome Biol.">
        <title>Genome and low-iron response of an oceanic diatom adapted to chronic iron limitation.</title>
        <authorList>
            <person name="Lommer M."/>
            <person name="Specht M."/>
            <person name="Roy A.S."/>
            <person name="Kraemer L."/>
            <person name="Andreson R."/>
            <person name="Gutowska M.A."/>
            <person name="Wolf J."/>
            <person name="Bergner S.V."/>
            <person name="Schilhabel M.B."/>
            <person name="Klostermeier U.C."/>
            <person name="Beiko R.G."/>
            <person name="Rosenstiel P."/>
            <person name="Hippler M."/>
            <person name="Laroche J."/>
        </authorList>
    </citation>
    <scope>NUCLEOTIDE SEQUENCE [LARGE SCALE GENOMIC DNA]</scope>
    <source>
        <strain evidence="2 3">CCMP1005</strain>
    </source>
</reference>
<comment type="caution">
    <text evidence="2">The sequence shown here is derived from an EMBL/GenBank/DDBJ whole genome shotgun (WGS) entry which is preliminary data.</text>
</comment>
<name>K0RUD2_THAOC</name>
<dbReference type="AlphaFoldDB" id="K0RUD2"/>
<evidence type="ECO:0000313" key="3">
    <source>
        <dbReference type="Proteomes" id="UP000266841"/>
    </source>
</evidence>
<feature type="region of interest" description="Disordered" evidence="1">
    <location>
        <begin position="547"/>
        <end position="601"/>
    </location>
</feature>
<proteinExistence type="predicted"/>
<gene>
    <name evidence="2" type="ORF">THAOC_23500</name>
</gene>
<accession>K0RUD2</accession>
<dbReference type="EMBL" id="AGNL01031033">
    <property type="protein sequence ID" value="EJK56585.1"/>
    <property type="molecule type" value="Genomic_DNA"/>
</dbReference>
<dbReference type="Proteomes" id="UP000266841">
    <property type="component" value="Unassembled WGS sequence"/>
</dbReference>
<dbReference type="OrthoDB" id="408439at2759"/>
<protein>
    <submittedName>
        <fullName evidence="2">Uncharacterized protein</fullName>
    </submittedName>
</protein>
<feature type="compositionally biased region" description="Acidic residues" evidence="1">
    <location>
        <begin position="570"/>
        <end position="586"/>
    </location>
</feature>
<keyword evidence="3" id="KW-1185">Reference proteome</keyword>
<sequence length="1016" mass="109012">DGKTAGETVAEGFDLIAAEVLHARPANPPFEVCPRPPRGPAGDPVGPGRLRESPRLCVCTSFSALTRIIENLQHVDEFRIIPEDESTEAGDRWVYTLSDMDVSDDSSIIALGLGDYAADSGYEVGLVRVFAYSCEEREFKRLGQDLVGQHDREMFGHRVSSNRDGTILAISAPQGGYTGGTGFVEVYTIDNDPSARGSTGRWIRMGSKIDALPDAEADVYMLGHAVDISDGGRTLAALGIVDGYTDGVDDDGQPGDGPTYVTRVFDYDYRKKEWLRKGHDVVIRNVTSGMGYGSFDPQVSLSNNGDRMIITDPTMGIVKYKFVAAFNRWKEEGGGPRHHDDGGKWNGDEEREYYVKSVDLDDRGDVVAYSAFEKTDDGAGIRDSVRIMAYNGDGKGEEAPAVAYARDFKGWDVDLSVRRRVQRVFPLFSFPALIIVYTLISSQVSVSDRGNVAAFVASKTDVDDFDWWEDLYEFGYGGDGSVVGALTVLSKSEEDGGWSVVGGGTEAESLGVSGSQVYLSGDGRIAAVGYDTVVSLYSVSLDWVGAPPATSPATSPAKGAAASDGTAGAAEEEEKEEDDEENEGDASDSCAPFSGAVPDESGVLGIITDLPHTKEDEKSEQHTLSLSLSDDGSIVAVGVDSYDPDSDALVPEDRGLVRTFAWSCELGRYVRLGSDLLGGREFDGFGQSVDLSADGGVLAVGANQPPPGKPGYVNVYELEGNGGDREWKLVGGRIDSFSKEEVSDVGRSVSLSSDGRTLLILGSNSADDGDSSFMRVMRKESGEWAIVGDDIKSSITYDDWGTSAHAALSRDGKTVVITGSYSQFLAKLYTFDETLSKWNETVVPPLSCNSTSADDAEIDENEENDDFYYYAFDLSYYCYFTGEGVSVNSDASSIAVVGTSYTSSGGEVATVRVVQKSSTTGNYTLIQAPIDFVADEYVSSVDISGDGQQLAVGIKDDMEGRGTSISFSVDEEGKWVRNGQVHGLNETDLLGARVQVSDDGKLAAASSRRGYIQFFP</sequence>
<feature type="non-terminal residue" evidence="2">
    <location>
        <position position="1"/>
    </location>
</feature>
<organism evidence="2 3">
    <name type="scientific">Thalassiosira oceanica</name>
    <name type="common">Marine diatom</name>
    <dbReference type="NCBI Taxonomy" id="159749"/>
    <lineage>
        <taxon>Eukaryota</taxon>
        <taxon>Sar</taxon>
        <taxon>Stramenopiles</taxon>
        <taxon>Ochrophyta</taxon>
        <taxon>Bacillariophyta</taxon>
        <taxon>Coscinodiscophyceae</taxon>
        <taxon>Thalassiosirophycidae</taxon>
        <taxon>Thalassiosirales</taxon>
        <taxon>Thalassiosiraceae</taxon>
        <taxon>Thalassiosira</taxon>
    </lineage>
</organism>
<evidence type="ECO:0000256" key="1">
    <source>
        <dbReference type="SAM" id="MobiDB-lite"/>
    </source>
</evidence>
<feature type="compositionally biased region" description="Low complexity" evidence="1">
    <location>
        <begin position="547"/>
        <end position="569"/>
    </location>
</feature>